<dbReference type="Gene3D" id="2.40.10.270">
    <property type="entry name" value="Bacteriophage SPP1 head-tail adaptor protein"/>
    <property type="match status" value="1"/>
</dbReference>
<accession>A0A7G5C3F4</accession>
<name>A0A7G5C3F4_9BACL</name>
<dbReference type="KEGG" id="cchl:FPL14_23120"/>
<reference evidence="1 2" key="1">
    <citation type="submission" date="2019-07" db="EMBL/GenBank/DDBJ databases">
        <authorList>
            <person name="Kim J.K."/>
            <person name="Cheong H.-M."/>
            <person name="Choi Y."/>
            <person name="Hwang K.J."/>
            <person name="Lee S."/>
            <person name="Choi C."/>
        </authorList>
    </citation>
    <scope>NUCLEOTIDE SEQUENCE [LARGE SCALE GENOMIC DNA]</scope>
    <source>
        <strain evidence="1 2">KS 22</strain>
    </source>
</reference>
<evidence type="ECO:0000313" key="1">
    <source>
        <dbReference type="EMBL" id="QMV43738.1"/>
    </source>
</evidence>
<dbReference type="Proteomes" id="UP000515679">
    <property type="component" value="Chromosome"/>
</dbReference>
<dbReference type="AlphaFoldDB" id="A0A7G5C3F4"/>
<dbReference type="Pfam" id="PF05521">
    <property type="entry name" value="Phage_HCP"/>
    <property type="match status" value="1"/>
</dbReference>
<dbReference type="RefSeq" id="WP_182299977.1">
    <property type="nucleotide sequence ID" value="NZ_CP041969.1"/>
</dbReference>
<protein>
    <submittedName>
        <fullName evidence="1">Head-tail adaptor protein</fullName>
    </submittedName>
</protein>
<sequence>MRRFSDLVRLIGLTSLSGVNGDTITEQPPRDVLAEKKSVRLSEYYQALANALRPEVMFVIWSSEYNDEPLLEYEGVRYQIIRTFVPPNDRVVELVCTVQDLVKTNLARMREEIEVWYLAPSLNDLSETIQEEALFLTLPAEVVPVSGGVTGQAADTKIVNVSHKLIVKYREGLTPDMFIRFGEKRMEIRYILNPFSRNETLEIYVEELIE</sequence>
<organism evidence="1 2">
    <name type="scientific">Cohnella cholangitidis</name>
    <dbReference type="NCBI Taxonomy" id="2598458"/>
    <lineage>
        <taxon>Bacteria</taxon>
        <taxon>Bacillati</taxon>
        <taxon>Bacillota</taxon>
        <taxon>Bacilli</taxon>
        <taxon>Bacillales</taxon>
        <taxon>Paenibacillaceae</taxon>
        <taxon>Cohnella</taxon>
    </lineage>
</organism>
<proteinExistence type="predicted"/>
<keyword evidence="2" id="KW-1185">Reference proteome</keyword>
<dbReference type="InterPro" id="IPR038666">
    <property type="entry name" value="SSP1_head-tail_sf"/>
</dbReference>
<dbReference type="InterPro" id="IPR008767">
    <property type="entry name" value="Phage_SPP1_head-tail_adaptor"/>
</dbReference>
<gene>
    <name evidence="1" type="ORF">FPL14_23120</name>
</gene>
<dbReference type="EMBL" id="CP041969">
    <property type="protein sequence ID" value="QMV43738.1"/>
    <property type="molecule type" value="Genomic_DNA"/>
</dbReference>
<evidence type="ECO:0000313" key="2">
    <source>
        <dbReference type="Proteomes" id="UP000515679"/>
    </source>
</evidence>